<feature type="signal peptide" evidence="1">
    <location>
        <begin position="1"/>
        <end position="16"/>
    </location>
</feature>
<dbReference type="Gene3D" id="3.20.20.370">
    <property type="entry name" value="Glycoside hydrolase/deacetylase"/>
    <property type="match status" value="1"/>
</dbReference>
<evidence type="ECO:0000256" key="1">
    <source>
        <dbReference type="SAM" id="SignalP"/>
    </source>
</evidence>
<dbReference type="InterPro" id="IPR052740">
    <property type="entry name" value="CE4"/>
</dbReference>
<dbReference type="EMBL" id="JASPKY010000143">
    <property type="protein sequence ID" value="KAK9730689.1"/>
    <property type="molecule type" value="Genomic_DNA"/>
</dbReference>
<evidence type="ECO:0000313" key="3">
    <source>
        <dbReference type="Proteomes" id="UP001458880"/>
    </source>
</evidence>
<dbReference type="GO" id="GO:0016787">
    <property type="term" value="F:hydrolase activity"/>
    <property type="evidence" value="ECO:0007669"/>
    <property type="project" value="UniProtKB-ARBA"/>
</dbReference>
<dbReference type="GO" id="GO:0005975">
    <property type="term" value="P:carbohydrate metabolic process"/>
    <property type="evidence" value="ECO:0007669"/>
    <property type="project" value="InterPro"/>
</dbReference>
<dbReference type="PANTHER" id="PTHR45985:SF8">
    <property type="entry name" value="CHITIN DEACETYLASE-LIKE 9, ISOFORM A"/>
    <property type="match status" value="1"/>
</dbReference>
<protein>
    <recommendedName>
        <fullName evidence="4">NodB homology domain-containing protein</fullName>
    </recommendedName>
</protein>
<feature type="chain" id="PRO_5043699340" description="NodB homology domain-containing protein" evidence="1">
    <location>
        <begin position="17"/>
        <end position="376"/>
    </location>
</feature>
<dbReference type="InterPro" id="IPR011330">
    <property type="entry name" value="Glyco_hydro/deAcase_b/a-brl"/>
</dbReference>
<keyword evidence="3" id="KW-1185">Reference proteome</keyword>
<evidence type="ECO:0000313" key="2">
    <source>
        <dbReference type="EMBL" id="KAK9730689.1"/>
    </source>
</evidence>
<organism evidence="2 3">
    <name type="scientific">Popillia japonica</name>
    <name type="common">Japanese beetle</name>
    <dbReference type="NCBI Taxonomy" id="7064"/>
    <lineage>
        <taxon>Eukaryota</taxon>
        <taxon>Metazoa</taxon>
        <taxon>Ecdysozoa</taxon>
        <taxon>Arthropoda</taxon>
        <taxon>Hexapoda</taxon>
        <taxon>Insecta</taxon>
        <taxon>Pterygota</taxon>
        <taxon>Neoptera</taxon>
        <taxon>Endopterygota</taxon>
        <taxon>Coleoptera</taxon>
        <taxon>Polyphaga</taxon>
        <taxon>Scarabaeiformia</taxon>
        <taxon>Scarabaeidae</taxon>
        <taxon>Rutelinae</taxon>
        <taxon>Popillia</taxon>
    </lineage>
</organism>
<evidence type="ECO:0008006" key="4">
    <source>
        <dbReference type="Google" id="ProtNLM"/>
    </source>
</evidence>
<proteinExistence type="predicted"/>
<sequence length="376" mass="41409">MKFAITVLCLVAASVALSIDKRSVTRDAAETCSASVCSGGSCYCSSVNSPIDVSETPQLVTLVYTDAVTDAIYTTYLQPLFEGRTNPDGAQIGATIYVPHEYTDYERVNNLYNLGLEIAVHTISRNSLTSYWQEASLDTLVQEFYGQRQIISRFANIPIEDVVGAKMPNLEMAGNTLFEAYASSGIEYDNSWVARSTNKYFPYTLDYLSTQPCDVGTCPEDSFPGTWIVPLVDFVSSSGLECNSLQGCSVSGTADEVQEWLQEQFDRVYNDNKAPITIVINSGWFSTSEDNLAGLTAFLDELANQDDVFLVSHSQVIEWMKNPVSASSFATDVYDRSESCLATTCTLMKEEEYRYMKSCVSCPSSYPWLGNPLGTA</sequence>
<comment type="caution">
    <text evidence="2">The sequence shown here is derived from an EMBL/GenBank/DDBJ whole genome shotgun (WGS) entry which is preliminary data.</text>
</comment>
<reference evidence="2 3" key="1">
    <citation type="journal article" date="2024" name="BMC Genomics">
        <title>De novo assembly and annotation of Popillia japonica's genome with initial clues to its potential as an invasive pest.</title>
        <authorList>
            <person name="Cucini C."/>
            <person name="Boschi S."/>
            <person name="Funari R."/>
            <person name="Cardaioli E."/>
            <person name="Iannotti N."/>
            <person name="Marturano G."/>
            <person name="Paoli F."/>
            <person name="Bruttini M."/>
            <person name="Carapelli A."/>
            <person name="Frati F."/>
            <person name="Nardi F."/>
        </authorList>
    </citation>
    <scope>NUCLEOTIDE SEQUENCE [LARGE SCALE GENOMIC DNA]</scope>
    <source>
        <strain evidence="2">DMR45628</strain>
    </source>
</reference>
<dbReference type="AlphaFoldDB" id="A0AAW1L9D5"/>
<dbReference type="Proteomes" id="UP001458880">
    <property type="component" value="Unassembled WGS sequence"/>
</dbReference>
<dbReference type="PANTHER" id="PTHR45985">
    <property type="match status" value="1"/>
</dbReference>
<accession>A0AAW1L9D5</accession>
<dbReference type="SUPFAM" id="SSF88713">
    <property type="entry name" value="Glycoside hydrolase/deacetylase"/>
    <property type="match status" value="1"/>
</dbReference>
<gene>
    <name evidence="2" type="ORF">QE152_g14302</name>
</gene>
<keyword evidence="1" id="KW-0732">Signal</keyword>
<name>A0AAW1L9D5_POPJA</name>